<evidence type="ECO:0000313" key="4">
    <source>
        <dbReference type="Proteomes" id="UP000762676"/>
    </source>
</evidence>
<dbReference type="Proteomes" id="UP000762676">
    <property type="component" value="Unassembled WGS sequence"/>
</dbReference>
<feature type="signal peptide" evidence="1">
    <location>
        <begin position="1"/>
        <end position="23"/>
    </location>
</feature>
<sequence length="123" mass="13609">MMSRHVQIATALITSLAVHITSGLPLPEPCSSDKASDLVFALDSSFSIRVIDFKQQLNFIKAVIDQLNLGSGRYQVGVMTFATEAKLEVKLDQFQLVKLGQCQDRVQQCQDEVSLNATLNPRQ</sequence>
<gene>
    <name evidence="3" type="ORF">ElyMa_003839700</name>
</gene>
<dbReference type="Pfam" id="PF00092">
    <property type="entry name" value="VWA"/>
    <property type="match status" value="1"/>
</dbReference>
<dbReference type="InterPro" id="IPR036465">
    <property type="entry name" value="vWFA_dom_sf"/>
</dbReference>
<feature type="domain" description="VWFA" evidence="2">
    <location>
        <begin position="37"/>
        <end position="95"/>
    </location>
</feature>
<dbReference type="PROSITE" id="PS50234">
    <property type="entry name" value="VWFA"/>
    <property type="match status" value="1"/>
</dbReference>
<evidence type="ECO:0000313" key="3">
    <source>
        <dbReference type="EMBL" id="GFR72408.1"/>
    </source>
</evidence>
<dbReference type="PANTHER" id="PTHR24020:SF84">
    <property type="entry name" value="VWFA DOMAIN-CONTAINING PROTEIN"/>
    <property type="match status" value="1"/>
</dbReference>
<accession>A0AAV4FIA8</accession>
<dbReference type="AlphaFoldDB" id="A0AAV4FIA8"/>
<evidence type="ECO:0000259" key="2">
    <source>
        <dbReference type="PROSITE" id="PS50234"/>
    </source>
</evidence>
<evidence type="ECO:0000256" key="1">
    <source>
        <dbReference type="SAM" id="SignalP"/>
    </source>
</evidence>
<dbReference type="Gene3D" id="3.40.50.410">
    <property type="entry name" value="von Willebrand factor, type A domain"/>
    <property type="match status" value="1"/>
</dbReference>
<dbReference type="EMBL" id="BMAT01007830">
    <property type="protein sequence ID" value="GFR72408.1"/>
    <property type="molecule type" value="Genomic_DNA"/>
</dbReference>
<protein>
    <submittedName>
        <fullName evidence="3">Collagen alpha-1(XII) chain</fullName>
    </submittedName>
</protein>
<keyword evidence="4" id="KW-1185">Reference proteome</keyword>
<proteinExistence type="predicted"/>
<dbReference type="PANTHER" id="PTHR24020">
    <property type="entry name" value="COLLAGEN ALPHA"/>
    <property type="match status" value="1"/>
</dbReference>
<reference evidence="3 4" key="1">
    <citation type="journal article" date="2021" name="Elife">
        <title>Chloroplast acquisition without the gene transfer in kleptoplastic sea slugs, Plakobranchus ocellatus.</title>
        <authorList>
            <person name="Maeda T."/>
            <person name="Takahashi S."/>
            <person name="Yoshida T."/>
            <person name="Shimamura S."/>
            <person name="Takaki Y."/>
            <person name="Nagai Y."/>
            <person name="Toyoda A."/>
            <person name="Suzuki Y."/>
            <person name="Arimoto A."/>
            <person name="Ishii H."/>
            <person name="Satoh N."/>
            <person name="Nishiyama T."/>
            <person name="Hasebe M."/>
            <person name="Maruyama T."/>
            <person name="Minagawa J."/>
            <person name="Obokata J."/>
            <person name="Shigenobu S."/>
        </authorList>
    </citation>
    <scope>NUCLEOTIDE SEQUENCE [LARGE SCALE GENOMIC DNA]</scope>
</reference>
<feature type="chain" id="PRO_5043607351" evidence="1">
    <location>
        <begin position="24"/>
        <end position="123"/>
    </location>
</feature>
<name>A0AAV4FIA8_9GAST</name>
<keyword evidence="3" id="KW-0176">Collagen</keyword>
<dbReference type="GO" id="GO:0005581">
    <property type="term" value="C:collagen trimer"/>
    <property type="evidence" value="ECO:0007669"/>
    <property type="project" value="UniProtKB-KW"/>
</dbReference>
<comment type="caution">
    <text evidence="3">The sequence shown here is derived from an EMBL/GenBank/DDBJ whole genome shotgun (WGS) entry which is preliminary data.</text>
</comment>
<keyword evidence="1" id="KW-0732">Signal</keyword>
<dbReference type="InterPro" id="IPR002035">
    <property type="entry name" value="VWF_A"/>
</dbReference>
<dbReference type="InterPro" id="IPR050525">
    <property type="entry name" value="ECM_Assembly_Org"/>
</dbReference>
<organism evidence="3 4">
    <name type="scientific">Elysia marginata</name>
    <dbReference type="NCBI Taxonomy" id="1093978"/>
    <lineage>
        <taxon>Eukaryota</taxon>
        <taxon>Metazoa</taxon>
        <taxon>Spiralia</taxon>
        <taxon>Lophotrochozoa</taxon>
        <taxon>Mollusca</taxon>
        <taxon>Gastropoda</taxon>
        <taxon>Heterobranchia</taxon>
        <taxon>Euthyneura</taxon>
        <taxon>Panpulmonata</taxon>
        <taxon>Sacoglossa</taxon>
        <taxon>Placobranchoidea</taxon>
        <taxon>Plakobranchidae</taxon>
        <taxon>Elysia</taxon>
    </lineage>
</organism>
<dbReference type="SUPFAM" id="SSF53300">
    <property type="entry name" value="vWA-like"/>
    <property type="match status" value="1"/>
</dbReference>